<dbReference type="Pfam" id="PF04397">
    <property type="entry name" value="LytTR"/>
    <property type="match status" value="1"/>
</dbReference>
<name>A0A6N8L3V0_9SPHI</name>
<evidence type="ECO:0000313" key="2">
    <source>
        <dbReference type="EMBL" id="MVZ64046.1"/>
    </source>
</evidence>
<evidence type="ECO:0000259" key="1">
    <source>
        <dbReference type="PROSITE" id="PS50930"/>
    </source>
</evidence>
<dbReference type="RefSeq" id="WP_160370764.1">
    <property type="nucleotide sequence ID" value="NZ_WSQA01000019.1"/>
</dbReference>
<dbReference type="PROSITE" id="PS50930">
    <property type="entry name" value="HTH_LYTTR"/>
    <property type="match status" value="1"/>
</dbReference>
<dbReference type="PANTHER" id="PTHR37299:SF1">
    <property type="entry name" value="STAGE 0 SPORULATION PROTEIN A HOMOLOG"/>
    <property type="match status" value="1"/>
</dbReference>
<sequence>MGGSTRFTFKVGQQLKLISIEEIESFYAANKGTYCYGKSGENYLIDYTLDQLEKQLDPELFFRINRGYIVQHRGIKSIAIHSNSRLRIIFNHNPASDAIVSRERVQAFKSWLA</sequence>
<accession>A0A6N8L3V0</accession>
<evidence type="ECO:0000313" key="3">
    <source>
        <dbReference type="Proteomes" id="UP000435036"/>
    </source>
</evidence>
<keyword evidence="3" id="KW-1185">Reference proteome</keyword>
<dbReference type="InterPro" id="IPR046947">
    <property type="entry name" value="LytR-like"/>
</dbReference>
<protein>
    <recommendedName>
        <fullName evidence="1">HTH LytTR-type domain-containing protein</fullName>
    </recommendedName>
</protein>
<dbReference type="OrthoDB" id="9787344at2"/>
<dbReference type="InterPro" id="IPR007492">
    <property type="entry name" value="LytTR_DNA-bd_dom"/>
</dbReference>
<reference evidence="2 3" key="1">
    <citation type="submission" date="2019-12" db="EMBL/GenBank/DDBJ databases">
        <authorList>
            <person name="Dong K."/>
        </authorList>
    </citation>
    <scope>NUCLEOTIDE SEQUENCE [LARGE SCALE GENOMIC DNA]</scope>
    <source>
        <strain evidence="2 3">JCM 31225</strain>
    </source>
</reference>
<dbReference type="GO" id="GO:0000156">
    <property type="term" value="F:phosphorelay response regulator activity"/>
    <property type="evidence" value="ECO:0007669"/>
    <property type="project" value="InterPro"/>
</dbReference>
<comment type="caution">
    <text evidence="2">The sequence shown here is derived from an EMBL/GenBank/DDBJ whole genome shotgun (WGS) entry which is preliminary data.</text>
</comment>
<dbReference type="GO" id="GO:0003677">
    <property type="term" value="F:DNA binding"/>
    <property type="evidence" value="ECO:0007669"/>
    <property type="project" value="InterPro"/>
</dbReference>
<dbReference type="Proteomes" id="UP000435036">
    <property type="component" value="Unassembled WGS sequence"/>
</dbReference>
<dbReference type="AlphaFoldDB" id="A0A6N8L3V0"/>
<gene>
    <name evidence="2" type="ORF">GQF63_18635</name>
</gene>
<dbReference type="PANTHER" id="PTHR37299">
    <property type="entry name" value="TRANSCRIPTIONAL REGULATOR-RELATED"/>
    <property type="match status" value="1"/>
</dbReference>
<feature type="domain" description="HTH LytTR-type" evidence="1">
    <location>
        <begin position="7"/>
        <end position="113"/>
    </location>
</feature>
<organism evidence="2 3">
    <name type="scientific">Sphingobacterium humi</name>
    <dbReference type="NCBI Taxonomy" id="1796905"/>
    <lineage>
        <taxon>Bacteria</taxon>
        <taxon>Pseudomonadati</taxon>
        <taxon>Bacteroidota</taxon>
        <taxon>Sphingobacteriia</taxon>
        <taxon>Sphingobacteriales</taxon>
        <taxon>Sphingobacteriaceae</taxon>
        <taxon>Sphingobacterium</taxon>
    </lineage>
</organism>
<proteinExistence type="predicted"/>
<dbReference type="EMBL" id="WSQA01000019">
    <property type="protein sequence ID" value="MVZ64046.1"/>
    <property type="molecule type" value="Genomic_DNA"/>
</dbReference>
<dbReference type="Gene3D" id="2.40.50.1020">
    <property type="entry name" value="LytTr DNA-binding domain"/>
    <property type="match status" value="1"/>
</dbReference>
<dbReference type="SMART" id="SM00850">
    <property type="entry name" value="LytTR"/>
    <property type="match status" value="1"/>
</dbReference>